<feature type="region of interest" description="Disordered" evidence="1">
    <location>
        <begin position="275"/>
        <end position="496"/>
    </location>
</feature>
<feature type="compositionally biased region" description="Polar residues" evidence="1">
    <location>
        <begin position="204"/>
        <end position="216"/>
    </location>
</feature>
<evidence type="ECO:0000256" key="1">
    <source>
        <dbReference type="SAM" id="MobiDB-lite"/>
    </source>
</evidence>
<dbReference type="Proteomes" id="UP000045706">
    <property type="component" value="Unassembled WGS sequence"/>
</dbReference>
<evidence type="ECO:0000313" key="4">
    <source>
        <dbReference type="Proteomes" id="UP000045706"/>
    </source>
</evidence>
<gene>
    <name evidence="3" type="ORF">BN1723_008941</name>
</gene>
<feature type="compositionally biased region" description="Low complexity" evidence="1">
    <location>
        <begin position="280"/>
        <end position="296"/>
    </location>
</feature>
<feature type="region of interest" description="Disordered" evidence="1">
    <location>
        <begin position="174"/>
        <end position="216"/>
    </location>
</feature>
<dbReference type="AlphaFoldDB" id="A0A0G4KK93"/>
<feature type="compositionally biased region" description="Low complexity" evidence="1">
    <location>
        <begin position="382"/>
        <end position="391"/>
    </location>
</feature>
<accession>A0A0G4KK93</accession>
<feature type="compositionally biased region" description="Acidic residues" evidence="1">
    <location>
        <begin position="472"/>
        <end position="481"/>
    </location>
</feature>
<evidence type="ECO:0000313" key="3">
    <source>
        <dbReference type="EMBL" id="CRK07777.1"/>
    </source>
</evidence>
<keyword evidence="2" id="KW-0472">Membrane</keyword>
<feature type="transmembrane region" description="Helical" evidence="2">
    <location>
        <begin position="41"/>
        <end position="62"/>
    </location>
</feature>
<feature type="compositionally biased region" description="Polar residues" evidence="1">
    <location>
        <begin position="446"/>
        <end position="462"/>
    </location>
</feature>
<feature type="compositionally biased region" description="Low complexity" evidence="1">
    <location>
        <begin position="348"/>
        <end position="358"/>
    </location>
</feature>
<name>A0A0G4KK93_VERLO</name>
<feature type="compositionally biased region" description="Low complexity" evidence="1">
    <location>
        <begin position="310"/>
        <end position="319"/>
    </location>
</feature>
<reference evidence="4" key="1">
    <citation type="submission" date="2015-05" db="EMBL/GenBank/DDBJ databases">
        <authorList>
            <person name="Fogelqvist Johan"/>
        </authorList>
    </citation>
    <scope>NUCLEOTIDE SEQUENCE [LARGE SCALE GENOMIC DNA]</scope>
</reference>
<organism evidence="3 4">
    <name type="scientific">Verticillium longisporum</name>
    <name type="common">Verticillium dahliae var. longisporum</name>
    <dbReference type="NCBI Taxonomy" id="100787"/>
    <lineage>
        <taxon>Eukaryota</taxon>
        <taxon>Fungi</taxon>
        <taxon>Dikarya</taxon>
        <taxon>Ascomycota</taxon>
        <taxon>Pezizomycotina</taxon>
        <taxon>Sordariomycetes</taxon>
        <taxon>Hypocreomycetidae</taxon>
        <taxon>Glomerellales</taxon>
        <taxon>Plectosphaerellaceae</taxon>
        <taxon>Verticillium</taxon>
    </lineage>
</organism>
<sequence>MSILRALPLVIGTVALLATAAILIVHIVLATHISRTSPVQAAAGVSAALEGLVLIILGWSYSRYVFTARAVSSRSPVVVFGISLAACVVATAASIAAVVCLSKTASDLPHSVMGADQNNFLVGSSTVLGLSFACQFIFIILHFVWAPVAHHRGGLHHADEPRRLPQMHVKSIRYSQTSPTPICTRDTISMDSRSPPQSSSGRSATETMSSFRSSLSHVVRPVTSKTRLLSTREKYRHSTDSHSIREDSFDSWDTSTVDLHNRMTVLGTASPVAPPRLLETIPASPTTSRSTSPGFPLDLVPPPVRRRSRSFSPARRPQSNSPELEGPGEANIHPLFRSDSPVPPPNVTPGTVVVAPTTSRSTSPGFPLDLVPPPPVRRRSRSFSPARRPQSNSPELEGPGEANIHPLFRSDSPVPPPNVTPGTVVVASPNAGQVISDRKSARRMRSSSLANGQSPLSHQSSFEFLPSSSVNEQDEVEEQSEIESPSERKMTPPIPEWILTAGSRSSLTGYQSRKLRIDADPGC</sequence>
<feature type="compositionally biased region" description="Low complexity" evidence="1">
    <location>
        <begin position="189"/>
        <end position="203"/>
    </location>
</feature>
<feature type="transmembrane region" description="Helical" evidence="2">
    <location>
        <begin position="77"/>
        <end position="99"/>
    </location>
</feature>
<evidence type="ECO:0000256" key="2">
    <source>
        <dbReference type="SAM" id="Phobius"/>
    </source>
</evidence>
<proteinExistence type="predicted"/>
<keyword evidence="2" id="KW-0812">Transmembrane</keyword>
<keyword evidence="2" id="KW-1133">Transmembrane helix</keyword>
<dbReference type="EMBL" id="CVQI01001225">
    <property type="protein sequence ID" value="CRK07777.1"/>
    <property type="molecule type" value="Genomic_DNA"/>
</dbReference>
<feature type="transmembrane region" description="Helical" evidence="2">
    <location>
        <begin position="120"/>
        <end position="145"/>
    </location>
</feature>
<protein>
    <submittedName>
        <fullName evidence="3">Uncharacterized protein</fullName>
    </submittedName>
</protein>
<feature type="transmembrane region" description="Helical" evidence="2">
    <location>
        <begin position="6"/>
        <end position="29"/>
    </location>
</feature>